<evidence type="ECO:0008006" key="6">
    <source>
        <dbReference type="Google" id="ProtNLM"/>
    </source>
</evidence>
<proteinExistence type="predicted"/>
<evidence type="ECO:0000256" key="3">
    <source>
        <dbReference type="SAM" id="MobiDB-lite"/>
    </source>
</evidence>
<feature type="compositionally biased region" description="Polar residues" evidence="3">
    <location>
        <begin position="533"/>
        <end position="544"/>
    </location>
</feature>
<reference evidence="4" key="1">
    <citation type="submission" date="2021-11" db="EMBL/GenBank/DDBJ databases">
        <authorList>
            <person name="Schell T."/>
        </authorList>
    </citation>
    <scope>NUCLEOTIDE SEQUENCE</scope>
    <source>
        <strain evidence="4">M5</strain>
    </source>
</reference>
<organism evidence="4 5">
    <name type="scientific">Daphnia galeata</name>
    <dbReference type="NCBI Taxonomy" id="27404"/>
    <lineage>
        <taxon>Eukaryota</taxon>
        <taxon>Metazoa</taxon>
        <taxon>Ecdysozoa</taxon>
        <taxon>Arthropoda</taxon>
        <taxon>Crustacea</taxon>
        <taxon>Branchiopoda</taxon>
        <taxon>Diplostraca</taxon>
        <taxon>Cladocera</taxon>
        <taxon>Anomopoda</taxon>
        <taxon>Daphniidae</taxon>
        <taxon>Daphnia</taxon>
    </lineage>
</organism>
<name>A0A8J2WG12_9CRUS</name>
<sequence length="685" mass="76829">MAEANKSKNNKMREWTPTDTNQIRLRHLRKICFRSVCLDPAIDSESAILYYTLHITTMSAPFYTSEHQSGENIDWNDLDTRKFPESIVNSCPGLVVRVWVKDSEISSPQLVTVWAVYFNGLVYLGSQPSKEAVLFTNNALIFGMSWGFFTAKNALKSQIVCSSTQQLQENPSSSLSYNVASMCRIHRMQRAIYKEGAESERLKLEIQSVQSNPSRYRNKSMRSISSLSASPTDLLALQEMRAKRQVALARVSMLQQERTRQLKSLEQLKETLKNLRVDNHTRALHLKEKHFHLQMDKDRLSELVKSLASTEEQDTRLKHQLVARRRQLFLELIEIFPIVQVKPGIYSINDVVLPNSDSFVGCDDIQLSVALGHVTHLVQMLSVFLQVPNRYPVAVFSSRSRIIDNVSHRDADTQKEFPLFAKGKDRLYFEYAVYLLNKDIAQLRWLCGLNTNDLAATLPNLCSLLQNLIIPSSDENKMKKSDSRERGFTPRSHSMASASHYLLKSAKWQPHRLSRSLAGSQMSLADPSMASTLSLDNLTDSPQTGGYFRQPPSHQQIWKNHSSSTLSLDLAVDRLEFSASSPLLSSVGSLLHGSAPDLRSPESEALTTSPSPPPITFEAPPAPEPNEVEQIAVSSSPITISQPNPLDMDDGMDSVTSRTEALAISSTFKLRGRGRTSSNSSQGNF</sequence>
<protein>
    <recommendedName>
        <fullName evidence="6">UV radiation resistance-associated gene protein</fullName>
    </recommendedName>
</protein>
<feature type="region of interest" description="Disordered" evidence="3">
    <location>
        <begin position="533"/>
        <end position="559"/>
    </location>
</feature>
<dbReference type="GO" id="GO:0000149">
    <property type="term" value="F:SNARE binding"/>
    <property type="evidence" value="ECO:0007669"/>
    <property type="project" value="TreeGrafter"/>
</dbReference>
<feature type="region of interest" description="Disordered" evidence="3">
    <location>
        <begin position="594"/>
        <end position="657"/>
    </location>
</feature>
<dbReference type="EMBL" id="CAKKLH010000001">
    <property type="protein sequence ID" value="CAH0098130.1"/>
    <property type="molecule type" value="Genomic_DNA"/>
</dbReference>
<comment type="caution">
    <text evidence="4">The sequence shown here is derived from an EMBL/GenBank/DDBJ whole genome shotgun (WGS) entry which is preliminary data.</text>
</comment>
<feature type="compositionally biased region" description="Pro residues" evidence="3">
    <location>
        <begin position="610"/>
        <end position="624"/>
    </location>
</feature>
<dbReference type="PANTHER" id="PTHR15157:SF5">
    <property type="entry name" value="UV RADIATION RESISTANCE-ASSOCIATED GENE PROTEIN"/>
    <property type="match status" value="1"/>
</dbReference>
<dbReference type="Pfam" id="PF10186">
    <property type="entry name" value="ATG14"/>
    <property type="match status" value="1"/>
</dbReference>
<dbReference type="InterPro" id="IPR018791">
    <property type="entry name" value="UV_resistance/autophagy_Atg14"/>
</dbReference>
<dbReference type="AlphaFoldDB" id="A0A8J2WG12"/>
<keyword evidence="1 2" id="KW-0175">Coiled coil</keyword>
<dbReference type="GO" id="GO:0000323">
    <property type="term" value="C:lytic vacuole"/>
    <property type="evidence" value="ECO:0007669"/>
    <property type="project" value="TreeGrafter"/>
</dbReference>
<evidence type="ECO:0000313" key="4">
    <source>
        <dbReference type="EMBL" id="CAH0098130.1"/>
    </source>
</evidence>
<evidence type="ECO:0000256" key="1">
    <source>
        <dbReference type="ARBA" id="ARBA00023054"/>
    </source>
</evidence>
<dbReference type="GO" id="GO:0032991">
    <property type="term" value="C:protein-containing complex"/>
    <property type="evidence" value="ECO:0007669"/>
    <property type="project" value="UniProtKB-ARBA"/>
</dbReference>
<feature type="compositionally biased region" description="Polar residues" evidence="3">
    <location>
        <begin position="632"/>
        <end position="644"/>
    </location>
</feature>
<dbReference type="Proteomes" id="UP000789390">
    <property type="component" value="Unassembled WGS sequence"/>
</dbReference>
<keyword evidence="5" id="KW-1185">Reference proteome</keyword>
<accession>A0A8J2WG12</accession>
<evidence type="ECO:0000313" key="5">
    <source>
        <dbReference type="Proteomes" id="UP000789390"/>
    </source>
</evidence>
<feature type="coiled-coil region" evidence="2">
    <location>
        <begin position="237"/>
        <end position="278"/>
    </location>
</feature>
<dbReference type="GO" id="GO:0005768">
    <property type="term" value="C:endosome"/>
    <property type="evidence" value="ECO:0007669"/>
    <property type="project" value="TreeGrafter"/>
</dbReference>
<gene>
    <name evidence="4" type="ORF">DGAL_LOCUS177</name>
</gene>
<dbReference type="PANTHER" id="PTHR15157">
    <property type="entry name" value="UV RADIATION RESISTANCE-ASSOCIATED GENE PROTEIN"/>
    <property type="match status" value="1"/>
</dbReference>
<dbReference type="GO" id="GO:0035493">
    <property type="term" value="P:SNARE complex assembly"/>
    <property type="evidence" value="ECO:0007669"/>
    <property type="project" value="TreeGrafter"/>
</dbReference>
<dbReference type="OrthoDB" id="72772at2759"/>
<evidence type="ECO:0000256" key="2">
    <source>
        <dbReference type="SAM" id="Coils"/>
    </source>
</evidence>